<proteinExistence type="predicted"/>
<reference evidence="2" key="1">
    <citation type="submission" date="2021-01" db="EMBL/GenBank/DDBJ databases">
        <title>Marivirga sp. nov., isolated from intertidal surface sediments.</title>
        <authorList>
            <person name="Zhang M."/>
        </authorList>
    </citation>
    <scope>NUCLEOTIDE SEQUENCE</scope>
    <source>
        <strain evidence="2">SM1354</strain>
    </source>
</reference>
<feature type="chain" id="PRO_5036976124" evidence="1">
    <location>
        <begin position="20"/>
        <end position="749"/>
    </location>
</feature>
<organism evidence="2 3">
    <name type="scientific">Marivirga atlantica</name>
    <dbReference type="NCBI Taxonomy" id="1548457"/>
    <lineage>
        <taxon>Bacteria</taxon>
        <taxon>Pseudomonadati</taxon>
        <taxon>Bacteroidota</taxon>
        <taxon>Cytophagia</taxon>
        <taxon>Cytophagales</taxon>
        <taxon>Marivirgaceae</taxon>
        <taxon>Marivirga</taxon>
    </lineage>
</organism>
<dbReference type="EMBL" id="JAERQG010000001">
    <property type="protein sequence ID" value="MBL0764373.1"/>
    <property type="molecule type" value="Genomic_DNA"/>
</dbReference>
<dbReference type="Pfam" id="PF14903">
    <property type="entry name" value="WG_beta_rep"/>
    <property type="match status" value="4"/>
</dbReference>
<evidence type="ECO:0000313" key="3">
    <source>
        <dbReference type="Proteomes" id="UP000642920"/>
    </source>
</evidence>
<sequence length="749" mass="85731">MRKILLFIFLSTFIFKASALNQEHLYMGDSSLILFESFGKKGIKNSRGEILLPAKFEALSWESNPNSIKLPLIPYKKNGHWGMFSKDFEEITPAKYTRLIPFTNELLVAGIRGKYSQTNFYGLIDLNGKMEVEFTFRNLIPAGEFLIAASRSDNKIKYGVLDEKGKAIIPFEYFQINYLGHDVFALTNYEGEKELINIANIKTPILTELDSATAFKDGVSVVFSKGRQGLLNTEGKLLLPIAYKKISYNDGKVLEVTPMDQWIVFDQSGEKILNEKADSIYFLNEDSLSLIFQCHSFVSDINLNKVSKAYSGKIVQSFGNLFIVQSKAGNYLISKESTEQKEQLGRIIEMNENFLITQQKKYGGQFYSIRNKQGKVIKVDGFELFDHSVHAQVEGYWGIYNTELEPLVNPLYDEIYTDKHSNFIVSFRSKYGVIDSLEQWVIPPHYKAIELIEENIYWAVTPYLKELIITPEITKEADLHYLIKGKHVIETNISGEVRLVSHKGEPIMEYTKGDYYDSNRQGVLIKDENSLKYFNGYGDFRFKVSGYDSIGLTTDSFLPVFKDGAYGFIDFNGKLRIANRYTSVKLFSDDYAAVQIGENWGYVNDEEFLKIQPYYDFAASFKSGVAVVSQNGKFGLINKLGEVVIEMRYDSIVEQGDYYLLKEKSKWGLATANGSIIRYPTYTSIEIIENYILLERYNQYELIDKTGTSILPEKYDAIYFDESLGYLLTKQQSRKKLVFITDLISGKYP</sequence>
<feature type="signal peptide" evidence="1">
    <location>
        <begin position="1"/>
        <end position="19"/>
    </location>
</feature>
<evidence type="ECO:0000313" key="2">
    <source>
        <dbReference type="EMBL" id="MBL0764373.1"/>
    </source>
</evidence>
<name>A0A937DG40_9BACT</name>
<dbReference type="Proteomes" id="UP000642920">
    <property type="component" value="Unassembled WGS sequence"/>
</dbReference>
<dbReference type="PANTHER" id="PTHR37841:SF1">
    <property type="entry name" value="DUF3298 DOMAIN-CONTAINING PROTEIN"/>
    <property type="match status" value="1"/>
</dbReference>
<protein>
    <submittedName>
        <fullName evidence="2">WG repeat-containing protein</fullName>
    </submittedName>
</protein>
<dbReference type="RefSeq" id="WP_201917889.1">
    <property type="nucleotide sequence ID" value="NZ_JAERQG010000001.1"/>
</dbReference>
<comment type="caution">
    <text evidence="2">The sequence shown here is derived from an EMBL/GenBank/DDBJ whole genome shotgun (WGS) entry which is preliminary data.</text>
</comment>
<accession>A0A937DG40</accession>
<dbReference type="PANTHER" id="PTHR37841">
    <property type="entry name" value="GLR2918 PROTEIN"/>
    <property type="match status" value="1"/>
</dbReference>
<dbReference type="AlphaFoldDB" id="A0A937DG40"/>
<evidence type="ECO:0000256" key="1">
    <source>
        <dbReference type="SAM" id="SignalP"/>
    </source>
</evidence>
<gene>
    <name evidence="2" type="ORF">JKP34_03855</name>
</gene>
<keyword evidence="1" id="KW-0732">Signal</keyword>
<keyword evidence="3" id="KW-1185">Reference proteome</keyword>
<dbReference type="InterPro" id="IPR032774">
    <property type="entry name" value="WG_beta_rep"/>
</dbReference>